<dbReference type="VEuPathDB" id="FungiDB:FFUJ_06931"/>
<dbReference type="AlphaFoldDB" id="S0E0J6"/>
<dbReference type="Proteomes" id="UP000016800">
    <property type="component" value="Chromosome V"/>
</dbReference>
<accession>S0E0J6</accession>
<proteinExistence type="predicted"/>
<gene>
    <name evidence="1" type="ORF">FFUJ_06931</name>
</gene>
<dbReference type="HOGENOM" id="CLU_148801_0_0_1"/>
<evidence type="ECO:0000313" key="2">
    <source>
        <dbReference type="Proteomes" id="UP000016800"/>
    </source>
</evidence>
<keyword evidence="2" id="KW-1185">Reference proteome</keyword>
<dbReference type="EMBL" id="HF679027">
    <property type="protein sequence ID" value="CCT68165.1"/>
    <property type="molecule type" value="Genomic_DNA"/>
</dbReference>
<protein>
    <submittedName>
        <fullName evidence="1">Uncharacterized protein</fullName>
    </submittedName>
</protein>
<reference evidence="2" key="1">
    <citation type="journal article" date="2013" name="PLoS Pathog.">
        <title>Deciphering the cryptic genome: genome-wide analyses of the rice pathogen Fusarium fujikuroi reveal complex regulation of secondary metabolism and novel metabolites.</title>
        <authorList>
            <person name="Wiemann P."/>
            <person name="Sieber C.M."/>
            <person name="von Bargen K.W."/>
            <person name="Studt L."/>
            <person name="Niehaus E.M."/>
            <person name="Espino J.J."/>
            <person name="Huss K."/>
            <person name="Michielse C.B."/>
            <person name="Albermann S."/>
            <person name="Wagner D."/>
            <person name="Bergner S.V."/>
            <person name="Connolly L.R."/>
            <person name="Fischer A."/>
            <person name="Reuter G."/>
            <person name="Kleigrewe K."/>
            <person name="Bald T."/>
            <person name="Wingfield B.D."/>
            <person name="Ophir R."/>
            <person name="Freeman S."/>
            <person name="Hippler M."/>
            <person name="Smith K.M."/>
            <person name="Brown D.W."/>
            <person name="Proctor R.H."/>
            <person name="Munsterkotter M."/>
            <person name="Freitag M."/>
            <person name="Humpf H.U."/>
            <person name="Guldener U."/>
            <person name="Tudzynski B."/>
        </authorList>
    </citation>
    <scope>NUCLEOTIDE SEQUENCE [LARGE SCALE GENOMIC DNA]</scope>
    <source>
        <strain evidence="2">CBS 195.34 / IMI 58289 / NRRL A-6831</strain>
    </source>
</reference>
<dbReference type="RefSeq" id="XP_023430245.1">
    <property type="nucleotide sequence ID" value="XM_023577127.1"/>
</dbReference>
<evidence type="ECO:0000313" key="1">
    <source>
        <dbReference type="EMBL" id="CCT68165.1"/>
    </source>
</evidence>
<name>S0E0J6_GIBF5</name>
<sequence length="146" mass="15770">MATNEAGGISHYPLAPGWSPSPCLGAIVKVEQPPPPPPANYTATPLMMTEEDQSEIIYYLGDSEIQLMISRLHQCTVLQASAVVVSWLKMSGMYLLGTDGTATGLFRLGAVLSLSPVPALTVIVPFSRRLPGIKPPQRNLQFPFHL</sequence>
<dbReference type="GeneID" id="35400408"/>
<organism evidence="1 2">
    <name type="scientific">Gibberella fujikuroi (strain CBS 195.34 / IMI 58289 / NRRL A-6831)</name>
    <name type="common">Bakanae and foot rot disease fungus</name>
    <name type="synonym">Fusarium fujikuroi</name>
    <dbReference type="NCBI Taxonomy" id="1279085"/>
    <lineage>
        <taxon>Eukaryota</taxon>
        <taxon>Fungi</taxon>
        <taxon>Dikarya</taxon>
        <taxon>Ascomycota</taxon>
        <taxon>Pezizomycotina</taxon>
        <taxon>Sordariomycetes</taxon>
        <taxon>Hypocreomycetidae</taxon>
        <taxon>Hypocreales</taxon>
        <taxon>Nectriaceae</taxon>
        <taxon>Fusarium</taxon>
        <taxon>Fusarium fujikuroi species complex</taxon>
    </lineage>
</organism>